<evidence type="ECO:0000313" key="3">
    <source>
        <dbReference type="EMBL" id="ONK70628.1"/>
    </source>
</evidence>
<sequence length="855" mass="92923">MRPRPHPAIFSSKPKQLSAQQAVFDLKQRVLLSLNKLSDRDTHQIAADELEKIARGLAPEGVAPFLACITDTGSEQKSAVRKECVRLTGTLARFHGPLLAPHLGKILASIVRRLKDSDSVVRDACVETAGVLAATVMSSRSSAQGAESAFVAILKPLFEALGEQSRYVQAGSASCLARVIDDTSDPPTSVFPQMLARVIRLLKNPHFMAKPAAIDLIRSIVQAGGASTEHVLSTVVTSILETLKSADWTTRKAASVALASIAVHVGPSLGSCRTSCILSLESCRFDKVKPVRDTIMHALQCWKTVPGTGSHDPSEAGSSTKENGDYSDVTSASDGGWRDLSCGKVGPVSALSATSTLTSKKRNPLTVQKACSNYVHNSHHPSSSDWHIDISLPKVRAMSTVGDHLKEFEGYSTEMTLERAADANKLHDNKYDYAPADDNIDCSSTSDLVSGSFETKHVTVSESPATLNRLDRRSVVEDADSEDPRMQERKSLDSTVTDLSSAGMQGCCLHTASELAFIKKQLLEIETKQSNLLDLLQVFMGNSVDNLSSLQLKVHNLEHVVVKIGKSISQNGNYSNMANSRLTKQNQSVCSSPRLSTSTPRQSVESNYRQPSLSSLSNKEVWGVDASSKNRLSTSVKDGMERWRDPTLNIVRNNALHKESGRSAQNQASSQTRGTKDMLSVSDCSASTKLGKMEGMSGFWKHIKEFLHSGDMESAYAETLCIGDDLCLIELMDKTGPVLERLSCETASAVISILTKHFLNQRFIDFVIPWFLQVVNLSGACEPGHLVMSSKTRMEFLYALQQAACLDSIDQVDRTAITKCAAKLSQLWGEALSRKMLVVPRRSQGSKSLVPATRS</sequence>
<dbReference type="Gramene" id="ONK70628">
    <property type="protein sequence ID" value="ONK70628"/>
    <property type="gene ID" value="A4U43_C05F35720"/>
</dbReference>
<dbReference type="Gene3D" id="1.25.10.10">
    <property type="entry name" value="Leucine-rich Repeat Variant"/>
    <property type="match status" value="2"/>
</dbReference>
<evidence type="ECO:0000313" key="4">
    <source>
        <dbReference type="Proteomes" id="UP000243459"/>
    </source>
</evidence>
<dbReference type="EMBL" id="CM007385">
    <property type="protein sequence ID" value="ONK70628.1"/>
    <property type="molecule type" value="Genomic_DNA"/>
</dbReference>
<gene>
    <name evidence="3" type="ORF">A4U43_C05F35720</name>
</gene>
<evidence type="ECO:0000256" key="1">
    <source>
        <dbReference type="SAM" id="MobiDB-lite"/>
    </source>
</evidence>
<dbReference type="AlphaFoldDB" id="A0A5P1EX00"/>
<keyword evidence="4" id="KW-1185">Reference proteome</keyword>
<evidence type="ECO:0000259" key="2">
    <source>
        <dbReference type="SMART" id="SM01349"/>
    </source>
</evidence>
<feature type="region of interest" description="Disordered" evidence="1">
    <location>
        <begin position="583"/>
        <end position="612"/>
    </location>
</feature>
<feature type="region of interest" description="Disordered" evidence="1">
    <location>
        <begin position="655"/>
        <end position="677"/>
    </location>
</feature>
<dbReference type="SUPFAM" id="SSF48371">
    <property type="entry name" value="ARM repeat"/>
    <property type="match status" value="1"/>
</dbReference>
<dbReference type="GO" id="GO:0008017">
    <property type="term" value="F:microtubule binding"/>
    <property type="evidence" value="ECO:0007669"/>
    <property type="project" value="InterPro"/>
</dbReference>
<dbReference type="OrthoDB" id="298726at2759"/>
<dbReference type="InterPro" id="IPR057599">
    <property type="entry name" value="TORTIFOLIA1/TORL1-2_C"/>
</dbReference>
<feature type="compositionally biased region" description="Polar residues" evidence="1">
    <location>
        <begin position="662"/>
        <end position="673"/>
    </location>
</feature>
<dbReference type="Proteomes" id="UP000243459">
    <property type="component" value="Chromosome 5"/>
</dbReference>
<dbReference type="OMA" id="GYEYVPM"/>
<dbReference type="Pfam" id="PF24713">
    <property type="entry name" value="TOR1L1_C"/>
    <property type="match status" value="1"/>
</dbReference>
<dbReference type="Pfam" id="PF24714">
    <property type="entry name" value="TOR1L1_N"/>
    <property type="match status" value="1"/>
</dbReference>
<dbReference type="SMART" id="SM01349">
    <property type="entry name" value="TOG"/>
    <property type="match status" value="1"/>
</dbReference>
<dbReference type="InterPro" id="IPR011989">
    <property type="entry name" value="ARM-like"/>
</dbReference>
<dbReference type="InterPro" id="IPR057600">
    <property type="entry name" value="TORTIFOLIA1/SINE1-2_N"/>
</dbReference>
<protein>
    <recommendedName>
        <fullName evidence="2">TOG domain-containing protein</fullName>
    </recommendedName>
</protein>
<accession>A0A5P1EX00</accession>
<dbReference type="PANTHER" id="PTHR31355:SF22">
    <property type="entry name" value="TORTIFOLIA1-LIKE PROTEIN 2"/>
    <property type="match status" value="1"/>
</dbReference>
<dbReference type="InterPro" id="IPR033337">
    <property type="entry name" value="TORTIFOLIA1/SINE1-2"/>
</dbReference>
<name>A0A5P1EX00_ASPOF</name>
<dbReference type="InterPro" id="IPR034085">
    <property type="entry name" value="TOG"/>
</dbReference>
<dbReference type="PANTHER" id="PTHR31355">
    <property type="entry name" value="MICROTUBULE-ASSOCIATED PROTEIN TORTIFOLIA1"/>
    <property type="match status" value="1"/>
</dbReference>
<dbReference type="InterPro" id="IPR016024">
    <property type="entry name" value="ARM-type_fold"/>
</dbReference>
<dbReference type="GO" id="GO:0005874">
    <property type="term" value="C:microtubule"/>
    <property type="evidence" value="ECO:0007669"/>
    <property type="project" value="InterPro"/>
</dbReference>
<feature type="region of interest" description="Disordered" evidence="1">
    <location>
        <begin position="307"/>
        <end position="333"/>
    </location>
</feature>
<reference evidence="4" key="1">
    <citation type="journal article" date="2017" name="Nat. Commun.">
        <title>The asparagus genome sheds light on the origin and evolution of a young Y chromosome.</title>
        <authorList>
            <person name="Harkess A."/>
            <person name="Zhou J."/>
            <person name="Xu C."/>
            <person name="Bowers J.E."/>
            <person name="Van der Hulst R."/>
            <person name="Ayyampalayam S."/>
            <person name="Mercati F."/>
            <person name="Riccardi P."/>
            <person name="McKain M.R."/>
            <person name="Kakrana A."/>
            <person name="Tang H."/>
            <person name="Ray J."/>
            <person name="Groenendijk J."/>
            <person name="Arikit S."/>
            <person name="Mathioni S.M."/>
            <person name="Nakano M."/>
            <person name="Shan H."/>
            <person name="Telgmann-Rauber A."/>
            <person name="Kanno A."/>
            <person name="Yue Z."/>
            <person name="Chen H."/>
            <person name="Li W."/>
            <person name="Chen Y."/>
            <person name="Xu X."/>
            <person name="Zhang Y."/>
            <person name="Luo S."/>
            <person name="Chen H."/>
            <person name="Gao J."/>
            <person name="Mao Z."/>
            <person name="Pires J.C."/>
            <person name="Luo M."/>
            <person name="Kudrna D."/>
            <person name="Wing R.A."/>
            <person name="Meyers B.C."/>
            <person name="Yi K."/>
            <person name="Kong H."/>
            <person name="Lavrijsen P."/>
            <person name="Sunseri F."/>
            <person name="Falavigna A."/>
            <person name="Ye Y."/>
            <person name="Leebens-Mack J.H."/>
            <person name="Chen G."/>
        </authorList>
    </citation>
    <scope>NUCLEOTIDE SEQUENCE [LARGE SCALE GENOMIC DNA]</scope>
    <source>
        <strain evidence="4">cv. DH0086</strain>
    </source>
</reference>
<proteinExistence type="predicted"/>
<organism evidence="3 4">
    <name type="scientific">Asparagus officinalis</name>
    <name type="common">Garden asparagus</name>
    <dbReference type="NCBI Taxonomy" id="4686"/>
    <lineage>
        <taxon>Eukaryota</taxon>
        <taxon>Viridiplantae</taxon>
        <taxon>Streptophyta</taxon>
        <taxon>Embryophyta</taxon>
        <taxon>Tracheophyta</taxon>
        <taxon>Spermatophyta</taxon>
        <taxon>Magnoliopsida</taxon>
        <taxon>Liliopsida</taxon>
        <taxon>Asparagales</taxon>
        <taxon>Asparagaceae</taxon>
        <taxon>Asparagoideae</taxon>
        <taxon>Asparagus</taxon>
    </lineage>
</organism>
<feature type="domain" description="TOG" evidence="2">
    <location>
        <begin position="48"/>
        <end position="294"/>
    </location>
</feature>